<name>A0ABR7Y2Y8_9SPHI</name>
<accession>A0ABR7Y2Y8</accession>
<protein>
    <submittedName>
        <fullName evidence="1">TIGR04141 family sporadically distributed protein</fullName>
    </submittedName>
</protein>
<reference evidence="1 2" key="1">
    <citation type="submission" date="2020-08" db="EMBL/GenBank/DDBJ databases">
        <title>Sphingobacterium sp. DN00404 isolated from aquaculture water.</title>
        <authorList>
            <person name="Zhang M."/>
        </authorList>
    </citation>
    <scope>NUCLEOTIDE SEQUENCE [LARGE SCALE GENOMIC DNA]</scope>
    <source>
        <strain evidence="1 2">KCTC 32294</strain>
    </source>
</reference>
<proteinExistence type="predicted"/>
<dbReference type="Pfam" id="PF19614">
    <property type="entry name" value="DUF6119"/>
    <property type="match status" value="1"/>
</dbReference>
<sequence>MGTIKPTIYLLKEDVTDPKKLFKQRLKHKEEDGCTLYYKSSGSNSPNWADFIIGNFQLGSNPFRNSSSYAVVVIKVENRHFAIPFGMGVHLMDLSKIEYNFGLKTAINAIPKSEIRQLDTTKPELKSQKTKRLAVVGTTPEDFEINKEKEILRGIVGKVPKKMEVGQAFEGRDSLRTFNPIGSLIALKQYIHKIYELYQQKTYKNEYPWIDNISLVRDKKLEEDLSKLLVKELKNGKLNEVYVIPPIYFGEDTLIKGFAFTTGDRTRVDKKSVFEMPSIHDWKKSIGDERKKIAIDTLSGFKIHEIKEDERGRSWPLERALSWETDFKENRYILSEGSWYEVSPNFYRLINSYFQNRVIDGSTLLPTPTKSKIMESEYNKEICDALKGRYLFDLGHPDAAIKYIGKDQNEACDVYDSTTNTFIHVKMGKSSPSLSHLFQQGNFSGIALRQDEKLLDQFIEHLQNDKYRDAAKLKPLVPSSFAILFVSLVAKNSKKLDIPFFSKVTFYNIANKSLEFAGYKCQFAFVRLP</sequence>
<dbReference type="EMBL" id="JACNYK010000002">
    <property type="protein sequence ID" value="MBD1425670.1"/>
    <property type="molecule type" value="Genomic_DNA"/>
</dbReference>
<keyword evidence="2" id="KW-1185">Reference proteome</keyword>
<dbReference type="RefSeq" id="WP_190308819.1">
    <property type="nucleotide sequence ID" value="NZ_JACNYK010000002.1"/>
</dbReference>
<evidence type="ECO:0000313" key="1">
    <source>
        <dbReference type="EMBL" id="MBD1425670.1"/>
    </source>
</evidence>
<dbReference type="NCBIfam" id="TIGR04141">
    <property type="entry name" value="TIGR04141 family sporadically distributed protein"/>
    <property type="match status" value="1"/>
</dbReference>
<dbReference type="Proteomes" id="UP000606494">
    <property type="component" value="Unassembled WGS sequence"/>
</dbReference>
<comment type="caution">
    <text evidence="1">The sequence shown here is derived from an EMBL/GenBank/DDBJ whole genome shotgun (WGS) entry which is preliminary data.</text>
</comment>
<dbReference type="InterPro" id="IPR026487">
    <property type="entry name" value="CHP04141"/>
</dbReference>
<gene>
    <name evidence="1" type="ORF">H8B17_08760</name>
</gene>
<organism evidence="1 2">
    <name type="scientific">Sphingobacterium arenae</name>
    <dbReference type="NCBI Taxonomy" id="1280598"/>
    <lineage>
        <taxon>Bacteria</taxon>
        <taxon>Pseudomonadati</taxon>
        <taxon>Bacteroidota</taxon>
        <taxon>Sphingobacteriia</taxon>
        <taxon>Sphingobacteriales</taxon>
        <taxon>Sphingobacteriaceae</taxon>
        <taxon>Sphingobacterium</taxon>
    </lineage>
</organism>
<evidence type="ECO:0000313" key="2">
    <source>
        <dbReference type="Proteomes" id="UP000606494"/>
    </source>
</evidence>